<evidence type="ECO:0000256" key="3">
    <source>
        <dbReference type="ARBA" id="ARBA00004322"/>
    </source>
</evidence>
<keyword evidence="8" id="KW-0460">Magnesium</keyword>
<gene>
    <name evidence="12" type="ORF">B0F90DRAFT_1626198</name>
</gene>
<dbReference type="InterPro" id="IPR051547">
    <property type="entry name" value="TDP2-like"/>
</dbReference>
<evidence type="ECO:0000313" key="13">
    <source>
        <dbReference type="Proteomes" id="UP001203297"/>
    </source>
</evidence>
<dbReference type="PANTHER" id="PTHR15822">
    <property type="entry name" value="TRAF AND TNF RECEPTOR-ASSOCIATED PROTEIN"/>
    <property type="match status" value="1"/>
</dbReference>
<evidence type="ECO:0000256" key="5">
    <source>
        <dbReference type="ARBA" id="ARBA00022723"/>
    </source>
</evidence>
<dbReference type="GO" id="GO:0003697">
    <property type="term" value="F:single-stranded DNA binding"/>
    <property type="evidence" value="ECO:0007669"/>
    <property type="project" value="TreeGrafter"/>
</dbReference>
<reference evidence="12" key="1">
    <citation type="journal article" date="2022" name="New Phytol.">
        <title>Evolutionary transition to the ectomycorrhizal habit in the genomes of a hyperdiverse lineage of mushroom-forming fungi.</title>
        <authorList>
            <person name="Looney B."/>
            <person name="Miyauchi S."/>
            <person name="Morin E."/>
            <person name="Drula E."/>
            <person name="Courty P.E."/>
            <person name="Kohler A."/>
            <person name="Kuo A."/>
            <person name="LaButti K."/>
            <person name="Pangilinan J."/>
            <person name="Lipzen A."/>
            <person name="Riley R."/>
            <person name="Andreopoulos W."/>
            <person name="He G."/>
            <person name="Johnson J."/>
            <person name="Nolan M."/>
            <person name="Tritt A."/>
            <person name="Barry K.W."/>
            <person name="Grigoriev I.V."/>
            <person name="Nagy L.G."/>
            <person name="Hibbett D."/>
            <person name="Henrissat B."/>
            <person name="Matheny P.B."/>
            <person name="Labbe J."/>
            <person name="Martin F.M."/>
        </authorList>
    </citation>
    <scope>NUCLEOTIDE SEQUENCE</scope>
    <source>
        <strain evidence="12">BPL690</strain>
    </source>
</reference>
<keyword evidence="4" id="KW-0540">Nuclease</keyword>
<dbReference type="Proteomes" id="UP001203297">
    <property type="component" value="Unassembled WGS sequence"/>
</dbReference>
<organism evidence="12 13">
    <name type="scientific">Multifurca ochricompacta</name>
    <dbReference type="NCBI Taxonomy" id="376703"/>
    <lineage>
        <taxon>Eukaryota</taxon>
        <taxon>Fungi</taxon>
        <taxon>Dikarya</taxon>
        <taxon>Basidiomycota</taxon>
        <taxon>Agaricomycotina</taxon>
        <taxon>Agaricomycetes</taxon>
        <taxon>Russulales</taxon>
        <taxon>Russulaceae</taxon>
        <taxon>Multifurca</taxon>
    </lineage>
</organism>
<keyword evidence="9" id="KW-0234">DNA repair</keyword>
<dbReference type="CDD" id="cd09080">
    <property type="entry name" value="TDP2"/>
    <property type="match status" value="1"/>
</dbReference>
<comment type="subcellular location">
    <subcellularLocation>
        <location evidence="3">Nucleus</location>
        <location evidence="3">PML body</location>
    </subcellularLocation>
</comment>
<evidence type="ECO:0000256" key="7">
    <source>
        <dbReference type="ARBA" id="ARBA00022801"/>
    </source>
</evidence>
<dbReference type="InterPro" id="IPR036691">
    <property type="entry name" value="Endo/exonu/phosph_ase_sf"/>
</dbReference>
<keyword evidence="12" id="KW-0255">Endonuclease</keyword>
<name>A0AAD4M762_9AGAM</name>
<evidence type="ECO:0000256" key="8">
    <source>
        <dbReference type="ARBA" id="ARBA00022842"/>
    </source>
</evidence>
<dbReference type="GO" id="GO:0004519">
    <property type="term" value="F:endonuclease activity"/>
    <property type="evidence" value="ECO:0007669"/>
    <property type="project" value="UniProtKB-KW"/>
</dbReference>
<evidence type="ECO:0000259" key="11">
    <source>
        <dbReference type="Pfam" id="PF03372"/>
    </source>
</evidence>
<dbReference type="EMBL" id="WTXG01000008">
    <property type="protein sequence ID" value="KAI0303759.1"/>
    <property type="molecule type" value="Genomic_DNA"/>
</dbReference>
<proteinExistence type="predicted"/>
<keyword evidence="6" id="KW-0227">DNA damage</keyword>
<comment type="cofactor">
    <cofactor evidence="2">
        <name>Mg(2+)</name>
        <dbReference type="ChEBI" id="CHEBI:18420"/>
    </cofactor>
</comment>
<keyword evidence="7" id="KW-0378">Hydrolase</keyword>
<comment type="cofactor">
    <cofactor evidence="1">
        <name>Mn(2+)</name>
        <dbReference type="ChEBI" id="CHEBI:29035"/>
    </cofactor>
</comment>
<evidence type="ECO:0000256" key="1">
    <source>
        <dbReference type="ARBA" id="ARBA00001936"/>
    </source>
</evidence>
<dbReference type="GO" id="GO:0046872">
    <property type="term" value="F:metal ion binding"/>
    <property type="evidence" value="ECO:0007669"/>
    <property type="project" value="UniProtKB-KW"/>
</dbReference>
<dbReference type="GO" id="GO:0006302">
    <property type="term" value="P:double-strand break repair"/>
    <property type="evidence" value="ECO:0007669"/>
    <property type="project" value="TreeGrafter"/>
</dbReference>
<dbReference type="Gene3D" id="3.60.10.10">
    <property type="entry name" value="Endonuclease/exonuclease/phosphatase"/>
    <property type="match status" value="1"/>
</dbReference>
<protein>
    <submittedName>
        <fullName evidence="12">Endonuclease/exonuclease/phosphatase</fullName>
    </submittedName>
</protein>
<feature type="domain" description="Endonuclease/exonuclease/phosphatase" evidence="11">
    <location>
        <begin position="45"/>
        <end position="293"/>
    </location>
</feature>
<keyword evidence="5" id="KW-0479">Metal-binding</keyword>
<dbReference type="Pfam" id="PF03372">
    <property type="entry name" value="Exo_endo_phos"/>
    <property type="match status" value="1"/>
</dbReference>
<evidence type="ECO:0000256" key="6">
    <source>
        <dbReference type="ARBA" id="ARBA00022763"/>
    </source>
</evidence>
<evidence type="ECO:0000256" key="2">
    <source>
        <dbReference type="ARBA" id="ARBA00001946"/>
    </source>
</evidence>
<dbReference type="AlphaFoldDB" id="A0AAD4M762"/>
<accession>A0AAD4M762</accession>
<evidence type="ECO:0000256" key="4">
    <source>
        <dbReference type="ARBA" id="ARBA00022722"/>
    </source>
</evidence>
<evidence type="ECO:0000256" key="10">
    <source>
        <dbReference type="ARBA" id="ARBA00023242"/>
    </source>
</evidence>
<evidence type="ECO:0000256" key="9">
    <source>
        <dbReference type="ARBA" id="ARBA00023204"/>
    </source>
</evidence>
<sequence>MTDTVVQVRAIWFTSSGQWEYAPQAPYDSEALYATDSLPTSLTLITWNVDFAAPNVTQRLTAALNYLQFHAFPDYKGGQPPPCLILLQEIAVGAFGTLLAHPWVRAWFMVVPGDPVVGWPRHATYGTVTLVARSAPLVGSICVHFGESRMWRNALVTDVAIGGEEPRARVLRVVNTHLESLPQGTSGRVIQMEVIADLLKDGDMWSGIVCGDMNAIAPSDETLAEVNGLSDAWELRENMEEDGVTWGHQPRCVFPPGRLDKILYTRGSDLKIKNVRRVAVGVEIPSGGWVSDHYGLACQVEV</sequence>
<keyword evidence="10" id="KW-0539">Nucleus</keyword>
<evidence type="ECO:0000313" key="12">
    <source>
        <dbReference type="EMBL" id="KAI0303759.1"/>
    </source>
</evidence>
<keyword evidence="13" id="KW-1185">Reference proteome</keyword>
<comment type="caution">
    <text evidence="12">The sequence shown here is derived from an EMBL/GenBank/DDBJ whole genome shotgun (WGS) entry which is preliminary data.</text>
</comment>
<dbReference type="PANTHER" id="PTHR15822:SF4">
    <property type="entry name" value="TYROSYL-DNA PHOSPHODIESTERASE 2"/>
    <property type="match status" value="1"/>
</dbReference>
<dbReference type="GO" id="GO:0070260">
    <property type="term" value="F:5'-tyrosyl-DNA phosphodiesterase activity"/>
    <property type="evidence" value="ECO:0007669"/>
    <property type="project" value="TreeGrafter"/>
</dbReference>
<dbReference type="SUPFAM" id="SSF56219">
    <property type="entry name" value="DNase I-like"/>
    <property type="match status" value="1"/>
</dbReference>
<dbReference type="GO" id="GO:0005737">
    <property type="term" value="C:cytoplasm"/>
    <property type="evidence" value="ECO:0007669"/>
    <property type="project" value="TreeGrafter"/>
</dbReference>
<dbReference type="InterPro" id="IPR005135">
    <property type="entry name" value="Endo/exonuclease/phosphatase"/>
</dbReference>